<dbReference type="InterPro" id="IPR010708">
    <property type="entry name" value="5'(3')-deoxyribonucleotidase"/>
</dbReference>
<proteinExistence type="inferred from homology"/>
<reference evidence="3 4" key="1">
    <citation type="submission" date="2020-04" db="EMBL/GenBank/DDBJ databases">
        <authorList>
            <person name="Hitch T.C.A."/>
            <person name="Wylensek D."/>
            <person name="Clavel T."/>
        </authorList>
    </citation>
    <scope>NUCLEOTIDE SEQUENCE [LARGE SCALE GENOMIC DNA]</scope>
    <source>
        <strain evidence="3 4">BSM-130-P53-3C</strain>
    </source>
</reference>
<feature type="active site" description="Nucleophile" evidence="2">
    <location>
        <position position="24"/>
    </location>
</feature>
<organism evidence="3 4">
    <name type="scientific">Bifidobacterium thermophilum</name>
    <dbReference type="NCBI Taxonomy" id="33905"/>
    <lineage>
        <taxon>Bacteria</taxon>
        <taxon>Bacillati</taxon>
        <taxon>Actinomycetota</taxon>
        <taxon>Actinomycetes</taxon>
        <taxon>Bifidobacteriales</taxon>
        <taxon>Bifidobacteriaceae</taxon>
        <taxon>Bifidobacterium</taxon>
    </lineage>
</organism>
<gene>
    <name evidence="3" type="ORF">HF844_03600</name>
</gene>
<comment type="caution">
    <text evidence="3">The sequence shown here is derived from an EMBL/GenBank/DDBJ whole genome shotgun (WGS) entry which is preliminary data.</text>
</comment>
<dbReference type="SUPFAM" id="SSF56784">
    <property type="entry name" value="HAD-like"/>
    <property type="match status" value="1"/>
</dbReference>
<evidence type="ECO:0000256" key="2">
    <source>
        <dbReference type="PIRSR" id="PIRSR610708-1"/>
    </source>
</evidence>
<dbReference type="GO" id="GO:0009264">
    <property type="term" value="P:deoxyribonucleotide catabolic process"/>
    <property type="evidence" value="ECO:0007669"/>
    <property type="project" value="InterPro"/>
</dbReference>
<dbReference type="Gene3D" id="3.40.50.1000">
    <property type="entry name" value="HAD superfamily/HAD-like"/>
    <property type="match status" value="1"/>
</dbReference>
<name>A0A7X9RMJ7_9BIFI</name>
<dbReference type="Pfam" id="PF06941">
    <property type="entry name" value="NT5C"/>
    <property type="match status" value="1"/>
</dbReference>
<dbReference type="Proteomes" id="UP000588369">
    <property type="component" value="Unassembled WGS sequence"/>
</dbReference>
<evidence type="ECO:0000313" key="4">
    <source>
        <dbReference type="Proteomes" id="UP000588369"/>
    </source>
</evidence>
<evidence type="ECO:0000256" key="1">
    <source>
        <dbReference type="ARBA" id="ARBA00009589"/>
    </source>
</evidence>
<dbReference type="InterPro" id="IPR023214">
    <property type="entry name" value="HAD_sf"/>
</dbReference>
<dbReference type="EMBL" id="JABAGI010000003">
    <property type="protein sequence ID" value="NME61890.1"/>
    <property type="molecule type" value="Genomic_DNA"/>
</dbReference>
<dbReference type="InterPro" id="IPR036412">
    <property type="entry name" value="HAD-like_sf"/>
</dbReference>
<dbReference type="GO" id="GO:0008253">
    <property type="term" value="F:5'-nucleotidase activity"/>
    <property type="evidence" value="ECO:0007669"/>
    <property type="project" value="InterPro"/>
</dbReference>
<dbReference type="AlphaFoldDB" id="A0A7X9RMJ7"/>
<protein>
    <recommendedName>
        <fullName evidence="5">5 nucleotidase deoxy cytosolic type C</fullName>
    </recommendedName>
</protein>
<evidence type="ECO:0008006" key="5">
    <source>
        <dbReference type="Google" id="ProtNLM"/>
    </source>
</evidence>
<evidence type="ECO:0000313" key="3">
    <source>
        <dbReference type="EMBL" id="NME61890.1"/>
    </source>
</evidence>
<feature type="active site" description="Proton donor" evidence="2">
    <location>
        <position position="26"/>
    </location>
</feature>
<comment type="similarity">
    <text evidence="1">Belongs to the 5'(3')-deoxyribonucleotidase family.</text>
</comment>
<sequence>MSPDDTNHRRQGGVVTERKVLDVDLDGVCADYTHAMADWLIRQGRLPAGRYPVATTYEMTEADGWPFKDGADYLASHKAAETDHLYATMPVIEGAPEGLQALDRAGVYIRIVTHRLFVSGQHRLVVTDTARWLDDNRIPYMSLCFSGLKDTMHADLHLDDSPANIQALRAAGERTCVFDQPYNRDTPGLHIRDWGKESVDTLLRLLGV</sequence>
<accession>A0A7X9RMJ7</accession>